<gene>
    <name evidence="1" type="ORF">GSPATT00025351001</name>
</gene>
<dbReference type="RefSeq" id="XP_001460014.1">
    <property type="nucleotide sequence ID" value="XM_001459977.1"/>
</dbReference>
<dbReference type="AlphaFoldDB" id="A0EBF0"/>
<sequence>MDKAKFEKEKIQFLSPEQIHLFESDHLPNQSIQQNQQNQFSIFQQQPSQPSFLLPSSPNQVIHNQPHQIAQQPVRLILNQPEPTFYGHPQKLSNETELVGPLYPMIVYASALPQPYVPEYHKKEISIQPATQVDPHHHLINSNQNNYSHHFPNNLNTQNNCQQYQSGYSNPDHLFRTKYDDIIDQYNWNKYGVTQQLPSVEPDKIIHDVTMHISSSLQQHTSLIPTIQGTQQTIQKNDFNFNPDIYSTYNNNNHFQDPILNNKDHFPLISEHPSFTHYDHLLEPPSKYTKIDPPIDPVTPFNQYNQGIGIDQQPYQPYQKINSYPPIHHLIEKKYDFGPIPNRPSEHSFTNSQITYDKPFIPDRSSIDTPITTINYIQPKYQSQTPQMVNNLQLNYQPSHPQIIPLSTIPQHFDYSPYNPKQHVSPTPSSNNLYTAPNYPIPTIKQIEQPKIVEQNGIKFQDETMVIDDNDHRQTKSSNRDPALQQQQCAIY</sequence>
<dbReference type="KEGG" id="ptm:GSPATT00025351001"/>
<accession>A0EBF0</accession>
<dbReference type="EMBL" id="CT868669">
    <property type="protein sequence ID" value="CAK92617.1"/>
    <property type="molecule type" value="Genomic_DNA"/>
</dbReference>
<dbReference type="GeneID" id="5045799"/>
<evidence type="ECO:0000313" key="1">
    <source>
        <dbReference type="EMBL" id="CAK92617.1"/>
    </source>
</evidence>
<dbReference type="Proteomes" id="UP000000600">
    <property type="component" value="Unassembled WGS sequence"/>
</dbReference>
<name>A0EBF0_PARTE</name>
<keyword evidence="2" id="KW-1185">Reference proteome</keyword>
<proteinExistence type="predicted"/>
<dbReference type="InParanoid" id="A0EBF0"/>
<dbReference type="HOGENOM" id="CLU_022052_0_0_1"/>
<protein>
    <submittedName>
        <fullName evidence="1">Uncharacterized protein</fullName>
    </submittedName>
</protein>
<organism evidence="1 2">
    <name type="scientific">Paramecium tetraurelia</name>
    <dbReference type="NCBI Taxonomy" id="5888"/>
    <lineage>
        <taxon>Eukaryota</taxon>
        <taxon>Sar</taxon>
        <taxon>Alveolata</taxon>
        <taxon>Ciliophora</taxon>
        <taxon>Intramacronucleata</taxon>
        <taxon>Oligohymenophorea</taxon>
        <taxon>Peniculida</taxon>
        <taxon>Parameciidae</taxon>
        <taxon>Paramecium</taxon>
    </lineage>
</organism>
<reference evidence="1 2" key="1">
    <citation type="journal article" date="2006" name="Nature">
        <title>Global trends of whole-genome duplications revealed by the ciliate Paramecium tetraurelia.</title>
        <authorList>
            <consortium name="Genoscope"/>
            <person name="Aury J.-M."/>
            <person name="Jaillon O."/>
            <person name="Duret L."/>
            <person name="Noel B."/>
            <person name="Jubin C."/>
            <person name="Porcel B.M."/>
            <person name="Segurens B."/>
            <person name="Daubin V."/>
            <person name="Anthouard V."/>
            <person name="Aiach N."/>
            <person name="Arnaiz O."/>
            <person name="Billaut A."/>
            <person name="Beisson J."/>
            <person name="Blanc I."/>
            <person name="Bouhouche K."/>
            <person name="Camara F."/>
            <person name="Duharcourt S."/>
            <person name="Guigo R."/>
            <person name="Gogendeau D."/>
            <person name="Katinka M."/>
            <person name="Keller A.-M."/>
            <person name="Kissmehl R."/>
            <person name="Klotz C."/>
            <person name="Koll F."/>
            <person name="Le Moue A."/>
            <person name="Lepere C."/>
            <person name="Malinsky S."/>
            <person name="Nowacki M."/>
            <person name="Nowak J.K."/>
            <person name="Plattner H."/>
            <person name="Poulain J."/>
            <person name="Ruiz F."/>
            <person name="Serrano V."/>
            <person name="Zagulski M."/>
            <person name="Dessen P."/>
            <person name="Betermier M."/>
            <person name="Weissenbach J."/>
            <person name="Scarpelli C."/>
            <person name="Schachter V."/>
            <person name="Sperling L."/>
            <person name="Meyer E."/>
            <person name="Cohen J."/>
            <person name="Wincker P."/>
        </authorList>
    </citation>
    <scope>NUCLEOTIDE SEQUENCE [LARGE SCALE GENOMIC DNA]</scope>
    <source>
        <strain evidence="1 2">Stock d4-2</strain>
    </source>
</reference>
<evidence type="ECO:0000313" key="2">
    <source>
        <dbReference type="Proteomes" id="UP000000600"/>
    </source>
</evidence>